<dbReference type="Pfam" id="PF02518">
    <property type="entry name" value="HATPase_c"/>
    <property type="match status" value="1"/>
</dbReference>
<dbReference type="InterPro" id="IPR036097">
    <property type="entry name" value="HisK_dim/P_sf"/>
</dbReference>
<keyword evidence="5" id="KW-0902">Two-component regulatory system</keyword>
<accession>A0ABR8DWZ3</accession>
<dbReference type="InterPro" id="IPR003018">
    <property type="entry name" value="GAF"/>
</dbReference>
<gene>
    <name evidence="7" type="ORF">H6G97_31480</name>
</gene>
<dbReference type="CDD" id="cd00082">
    <property type="entry name" value="HisKA"/>
    <property type="match status" value="1"/>
</dbReference>
<dbReference type="Pfam" id="PF00512">
    <property type="entry name" value="HisKA"/>
    <property type="match status" value="1"/>
</dbReference>
<keyword evidence="3" id="KW-0597">Phosphoprotein</keyword>
<dbReference type="GO" id="GO:0016301">
    <property type="term" value="F:kinase activity"/>
    <property type="evidence" value="ECO:0007669"/>
    <property type="project" value="UniProtKB-KW"/>
</dbReference>
<dbReference type="SUPFAM" id="SSF55781">
    <property type="entry name" value="GAF domain-like"/>
    <property type="match status" value="1"/>
</dbReference>
<comment type="caution">
    <text evidence="7">The sequence shown here is derived from an EMBL/GenBank/DDBJ whole genome shotgun (WGS) entry which is preliminary data.</text>
</comment>
<keyword evidence="8" id="KW-1185">Reference proteome</keyword>
<dbReference type="EC" id="2.7.13.3" evidence="2"/>
<proteinExistence type="predicted"/>
<sequence>MTGGIFFYGLPLERLNMEFERQVQERIAQLQQALDFEVRLKRITEQIRNSLDENQILQVVVQELTLVLSTISCHTASYNLGSATSTVRYQYTISEHEIIASSLPSVGQVVFMNAFPEVYRQLLQGEHFQFCEIDVSTVCKPLAILACPIIDNQAILGDLWLFKQKTDAFNELEIRLVQQVANQCTFAIRQARFYQASQQRIEELERLNHLKDDFVSTVSHELRTPMTNMRMAIEMLEAILKQSQTLEAKHITATRYLRILRDECQREMSLINDLLDLTRLDIKTEPLVLTTKNLSAWILQILEPFEERFRTQQQQLHIDIPTEIPALTTDFFQLEGILVELFNNAYKYTPANETIAVLLRATPSALRLSVSNSGVEISTDELAHIFDKFYRIPSHNPWKHKGTGLGLALLRKRVEQLQSTIIVSSEQKWITFTLQIPWSIEQDHSLADSIKSGESRGQLSNGA</sequence>
<feature type="domain" description="Histidine kinase" evidence="6">
    <location>
        <begin position="217"/>
        <end position="440"/>
    </location>
</feature>
<dbReference type="Proteomes" id="UP000623440">
    <property type="component" value="Unassembled WGS sequence"/>
</dbReference>
<evidence type="ECO:0000313" key="8">
    <source>
        <dbReference type="Proteomes" id="UP000623440"/>
    </source>
</evidence>
<dbReference type="InterPro" id="IPR029016">
    <property type="entry name" value="GAF-like_dom_sf"/>
</dbReference>
<dbReference type="PANTHER" id="PTHR43547">
    <property type="entry name" value="TWO-COMPONENT HISTIDINE KINASE"/>
    <property type="match status" value="1"/>
</dbReference>
<dbReference type="InterPro" id="IPR036890">
    <property type="entry name" value="HATPase_C_sf"/>
</dbReference>
<dbReference type="PANTHER" id="PTHR43547:SF2">
    <property type="entry name" value="HYBRID SIGNAL TRANSDUCTION HISTIDINE KINASE C"/>
    <property type="match status" value="1"/>
</dbReference>
<dbReference type="Gene3D" id="3.30.450.40">
    <property type="match status" value="1"/>
</dbReference>
<dbReference type="SUPFAM" id="SSF47384">
    <property type="entry name" value="Homodimeric domain of signal transducing histidine kinase"/>
    <property type="match status" value="1"/>
</dbReference>
<comment type="catalytic activity">
    <reaction evidence="1">
        <text>ATP + protein L-histidine = ADP + protein N-phospho-L-histidine.</text>
        <dbReference type="EC" id="2.7.13.3"/>
    </reaction>
</comment>
<dbReference type="SUPFAM" id="SSF55874">
    <property type="entry name" value="ATPase domain of HSP90 chaperone/DNA topoisomerase II/histidine kinase"/>
    <property type="match status" value="1"/>
</dbReference>
<evidence type="ECO:0000256" key="4">
    <source>
        <dbReference type="ARBA" id="ARBA00022777"/>
    </source>
</evidence>
<dbReference type="SMART" id="SM00387">
    <property type="entry name" value="HATPase_c"/>
    <property type="match status" value="1"/>
</dbReference>
<dbReference type="InterPro" id="IPR004358">
    <property type="entry name" value="Sig_transdc_His_kin-like_C"/>
</dbReference>
<dbReference type="SMART" id="SM00388">
    <property type="entry name" value="HisKA"/>
    <property type="match status" value="1"/>
</dbReference>
<evidence type="ECO:0000256" key="5">
    <source>
        <dbReference type="ARBA" id="ARBA00023012"/>
    </source>
</evidence>
<name>A0ABR8DWZ3_9NOSO</name>
<keyword evidence="4 7" id="KW-0418">Kinase</keyword>
<dbReference type="PROSITE" id="PS50109">
    <property type="entry name" value="HIS_KIN"/>
    <property type="match status" value="1"/>
</dbReference>
<dbReference type="SMART" id="SM00065">
    <property type="entry name" value="GAF"/>
    <property type="match status" value="1"/>
</dbReference>
<dbReference type="InterPro" id="IPR003661">
    <property type="entry name" value="HisK_dim/P_dom"/>
</dbReference>
<evidence type="ECO:0000256" key="2">
    <source>
        <dbReference type="ARBA" id="ARBA00012438"/>
    </source>
</evidence>
<dbReference type="PRINTS" id="PR00344">
    <property type="entry name" value="BCTRLSENSOR"/>
</dbReference>
<dbReference type="InterPro" id="IPR003594">
    <property type="entry name" value="HATPase_dom"/>
</dbReference>
<dbReference type="Gene3D" id="1.10.287.130">
    <property type="match status" value="1"/>
</dbReference>
<evidence type="ECO:0000256" key="3">
    <source>
        <dbReference type="ARBA" id="ARBA00022553"/>
    </source>
</evidence>
<reference evidence="7 8" key="1">
    <citation type="journal article" date="2020" name="ISME J.">
        <title>Comparative genomics reveals insights into cyanobacterial evolution and habitat adaptation.</title>
        <authorList>
            <person name="Chen M.Y."/>
            <person name="Teng W.K."/>
            <person name="Zhao L."/>
            <person name="Hu C.X."/>
            <person name="Zhou Y.K."/>
            <person name="Han B.P."/>
            <person name="Song L.R."/>
            <person name="Shu W.S."/>
        </authorList>
    </citation>
    <scope>NUCLEOTIDE SEQUENCE [LARGE SCALE GENOMIC DNA]</scope>
    <source>
        <strain evidence="7 8">FACHB-838</strain>
    </source>
</reference>
<dbReference type="Gene3D" id="3.30.565.10">
    <property type="entry name" value="Histidine kinase-like ATPase, C-terminal domain"/>
    <property type="match status" value="1"/>
</dbReference>
<evidence type="ECO:0000313" key="7">
    <source>
        <dbReference type="EMBL" id="MBD2533830.1"/>
    </source>
</evidence>
<organism evidence="7 8">
    <name type="scientific">Nostoc flagelliforme FACHB-838</name>
    <dbReference type="NCBI Taxonomy" id="2692904"/>
    <lineage>
        <taxon>Bacteria</taxon>
        <taxon>Bacillati</taxon>
        <taxon>Cyanobacteriota</taxon>
        <taxon>Cyanophyceae</taxon>
        <taxon>Nostocales</taxon>
        <taxon>Nostocaceae</taxon>
        <taxon>Nostoc</taxon>
    </lineage>
</organism>
<protein>
    <recommendedName>
        <fullName evidence="2">histidine kinase</fullName>
        <ecNumber evidence="2">2.7.13.3</ecNumber>
    </recommendedName>
</protein>
<evidence type="ECO:0000259" key="6">
    <source>
        <dbReference type="PROSITE" id="PS50109"/>
    </source>
</evidence>
<dbReference type="Pfam" id="PF01590">
    <property type="entry name" value="GAF"/>
    <property type="match status" value="1"/>
</dbReference>
<dbReference type="CDD" id="cd00075">
    <property type="entry name" value="HATPase"/>
    <property type="match status" value="1"/>
</dbReference>
<evidence type="ECO:0000256" key="1">
    <source>
        <dbReference type="ARBA" id="ARBA00000085"/>
    </source>
</evidence>
<keyword evidence="4 7" id="KW-0808">Transferase</keyword>
<dbReference type="InterPro" id="IPR005467">
    <property type="entry name" value="His_kinase_dom"/>
</dbReference>
<dbReference type="EMBL" id="JACJSI010000117">
    <property type="protein sequence ID" value="MBD2533830.1"/>
    <property type="molecule type" value="Genomic_DNA"/>
</dbReference>